<keyword evidence="8 10" id="KW-1133">Transmembrane helix</keyword>
<reference evidence="11 12" key="1">
    <citation type="submission" date="2020-02" db="EMBL/GenBank/DDBJ databases">
        <title>Balneolaceae bacterium YR4-1, complete genome.</title>
        <authorList>
            <person name="Li Y."/>
            <person name="Wu S."/>
        </authorList>
    </citation>
    <scope>NUCLEOTIDE SEQUENCE [LARGE SCALE GENOMIC DNA]</scope>
    <source>
        <strain evidence="11 12">YR4-1</strain>
    </source>
</reference>
<name>A0A6M1SZN1_9BACT</name>
<dbReference type="InterPro" id="IPR001133">
    <property type="entry name" value="NADH_UbQ_OxRdtase_chain4L/K"/>
</dbReference>
<evidence type="ECO:0000256" key="2">
    <source>
        <dbReference type="ARBA" id="ARBA00004141"/>
    </source>
</evidence>
<dbReference type="RefSeq" id="WP_165143554.1">
    <property type="nucleotide sequence ID" value="NZ_JAALLT010000004.1"/>
</dbReference>
<keyword evidence="10" id="KW-1003">Cell membrane</keyword>
<keyword evidence="12" id="KW-1185">Reference proteome</keyword>
<keyword evidence="10" id="KW-0520">NAD</keyword>
<protein>
    <recommendedName>
        <fullName evidence="10">NADH-quinone oxidoreductase subunit K</fullName>
        <ecNumber evidence="10">7.1.1.-</ecNumber>
    </recommendedName>
    <alternativeName>
        <fullName evidence="10">NADH dehydrogenase I subunit K</fullName>
    </alternativeName>
    <alternativeName>
        <fullName evidence="10">NDH-1 subunit K</fullName>
    </alternativeName>
</protein>
<dbReference type="EMBL" id="JAALLT010000004">
    <property type="protein sequence ID" value="NGP77858.1"/>
    <property type="molecule type" value="Genomic_DNA"/>
</dbReference>
<gene>
    <name evidence="10 11" type="primary">nuoK</name>
    <name evidence="11" type="ORF">G3570_14515</name>
</gene>
<sequence>MNNLLITAISNAVLLSEPALEHFLIVGALLFSLGVLAVLSRRNVIMVLMGVELILNSANLNIIAFSRFTNLSVEGHMIGLFVIIIAAAEAAVALAIVLNMYNRHKTVNLDEINSLKG</sequence>
<evidence type="ECO:0000256" key="8">
    <source>
        <dbReference type="ARBA" id="ARBA00022989"/>
    </source>
</evidence>
<dbReference type="Gene3D" id="1.10.287.3510">
    <property type="match status" value="1"/>
</dbReference>
<dbReference type="GO" id="GO:0030964">
    <property type="term" value="C:NADH dehydrogenase complex"/>
    <property type="evidence" value="ECO:0007669"/>
    <property type="project" value="TreeGrafter"/>
</dbReference>
<dbReference type="PANTHER" id="PTHR11434:SF16">
    <property type="entry name" value="NADH-UBIQUINONE OXIDOREDUCTASE CHAIN 4L"/>
    <property type="match status" value="1"/>
</dbReference>
<keyword evidence="9 10" id="KW-0472">Membrane</keyword>
<evidence type="ECO:0000256" key="1">
    <source>
        <dbReference type="ARBA" id="ARBA00002378"/>
    </source>
</evidence>
<dbReference type="Pfam" id="PF00420">
    <property type="entry name" value="Oxidored_q2"/>
    <property type="match status" value="1"/>
</dbReference>
<dbReference type="NCBIfam" id="NF004320">
    <property type="entry name" value="PRK05715.1-2"/>
    <property type="match status" value="1"/>
</dbReference>
<dbReference type="GO" id="GO:0048038">
    <property type="term" value="F:quinone binding"/>
    <property type="evidence" value="ECO:0007669"/>
    <property type="project" value="UniProtKB-KW"/>
</dbReference>
<keyword evidence="10" id="KW-0830">Ubiquinone</keyword>
<keyword evidence="6 10" id="KW-0874">Quinone</keyword>
<dbReference type="GO" id="GO:0005886">
    <property type="term" value="C:plasma membrane"/>
    <property type="evidence" value="ECO:0007669"/>
    <property type="project" value="UniProtKB-SubCell"/>
</dbReference>
<evidence type="ECO:0000313" key="11">
    <source>
        <dbReference type="EMBL" id="NGP77858.1"/>
    </source>
</evidence>
<feature type="transmembrane region" description="Helical" evidence="10">
    <location>
        <begin position="77"/>
        <end position="98"/>
    </location>
</feature>
<evidence type="ECO:0000256" key="7">
    <source>
        <dbReference type="ARBA" id="ARBA00022967"/>
    </source>
</evidence>
<comment type="caution">
    <text evidence="11">The sequence shown here is derived from an EMBL/GenBank/DDBJ whole genome shotgun (WGS) entry which is preliminary data.</text>
</comment>
<dbReference type="AlphaFoldDB" id="A0A6M1SZN1"/>
<evidence type="ECO:0000256" key="3">
    <source>
        <dbReference type="ARBA" id="ARBA00010519"/>
    </source>
</evidence>
<dbReference type="PANTHER" id="PTHR11434">
    <property type="entry name" value="NADH-UBIQUINONE OXIDOREDUCTASE SUBUNIT ND4L"/>
    <property type="match status" value="1"/>
</dbReference>
<organism evidence="11 12">
    <name type="scientific">Halalkalibaculum roseum</name>
    <dbReference type="NCBI Taxonomy" id="2709311"/>
    <lineage>
        <taxon>Bacteria</taxon>
        <taxon>Pseudomonadati</taxon>
        <taxon>Balneolota</taxon>
        <taxon>Balneolia</taxon>
        <taxon>Balneolales</taxon>
        <taxon>Balneolaceae</taxon>
        <taxon>Halalkalibaculum</taxon>
    </lineage>
</organism>
<keyword evidence="11" id="KW-0560">Oxidoreductase</keyword>
<dbReference type="InterPro" id="IPR039428">
    <property type="entry name" value="NUOK/Mnh_C1-like"/>
</dbReference>
<evidence type="ECO:0000256" key="10">
    <source>
        <dbReference type="HAMAP-Rule" id="MF_01456"/>
    </source>
</evidence>
<comment type="similarity">
    <text evidence="3 10">Belongs to the complex I subunit 4L family.</text>
</comment>
<dbReference type="GO" id="GO:0050136">
    <property type="term" value="F:NADH dehydrogenase (quinone) (non-electrogenic) activity"/>
    <property type="evidence" value="ECO:0007669"/>
    <property type="project" value="UniProtKB-UniRule"/>
</dbReference>
<evidence type="ECO:0000256" key="6">
    <source>
        <dbReference type="ARBA" id="ARBA00022719"/>
    </source>
</evidence>
<proteinExistence type="inferred from homology"/>
<evidence type="ECO:0000313" key="12">
    <source>
        <dbReference type="Proteomes" id="UP000473278"/>
    </source>
</evidence>
<evidence type="ECO:0000256" key="5">
    <source>
        <dbReference type="ARBA" id="ARBA00022692"/>
    </source>
</evidence>
<evidence type="ECO:0000256" key="9">
    <source>
        <dbReference type="ARBA" id="ARBA00023136"/>
    </source>
</evidence>
<feature type="transmembrane region" description="Helical" evidence="10">
    <location>
        <begin position="46"/>
        <end position="65"/>
    </location>
</feature>
<evidence type="ECO:0000256" key="4">
    <source>
        <dbReference type="ARBA" id="ARBA00022448"/>
    </source>
</evidence>
<dbReference type="HAMAP" id="MF_01456">
    <property type="entry name" value="NDH1_NuoK"/>
    <property type="match status" value="1"/>
</dbReference>
<keyword evidence="7 10" id="KW-1278">Translocase</keyword>
<comment type="catalytic activity">
    <reaction evidence="10">
        <text>a quinone + NADH + 5 H(+)(in) = a quinol + NAD(+) + 4 H(+)(out)</text>
        <dbReference type="Rhea" id="RHEA:57888"/>
        <dbReference type="ChEBI" id="CHEBI:15378"/>
        <dbReference type="ChEBI" id="CHEBI:24646"/>
        <dbReference type="ChEBI" id="CHEBI:57540"/>
        <dbReference type="ChEBI" id="CHEBI:57945"/>
        <dbReference type="ChEBI" id="CHEBI:132124"/>
    </reaction>
</comment>
<accession>A0A6M1SZN1</accession>
<keyword evidence="5 10" id="KW-0812">Transmembrane</keyword>
<comment type="function">
    <text evidence="1 10">NDH-1 shuttles electrons from NADH, via FMN and iron-sulfur (Fe-S) centers, to quinones in the respiratory chain. The immediate electron acceptor for the enzyme in this species is believed to be ubiquinone. Couples the redox reaction to proton translocation (for every two electrons transferred, four hydrogen ions are translocated across the cytoplasmic membrane), and thus conserves the redox energy in a proton gradient.</text>
</comment>
<dbReference type="EC" id="7.1.1.-" evidence="10"/>
<keyword evidence="4 10" id="KW-0813">Transport</keyword>
<feature type="transmembrane region" description="Helical" evidence="10">
    <location>
        <begin position="20"/>
        <end position="39"/>
    </location>
</feature>
<comment type="subcellular location">
    <subcellularLocation>
        <location evidence="10">Cell membrane</location>
        <topology evidence="10">Multi-pass membrane protein</topology>
    </subcellularLocation>
    <subcellularLocation>
        <location evidence="2">Membrane</location>
        <topology evidence="2">Multi-pass membrane protein</topology>
    </subcellularLocation>
</comment>
<dbReference type="GO" id="GO:0042773">
    <property type="term" value="P:ATP synthesis coupled electron transport"/>
    <property type="evidence" value="ECO:0007669"/>
    <property type="project" value="InterPro"/>
</dbReference>
<dbReference type="FunFam" id="1.10.287.3510:FF:000001">
    <property type="entry name" value="NADH-quinone oxidoreductase subunit K"/>
    <property type="match status" value="1"/>
</dbReference>
<comment type="subunit">
    <text evidence="10">NDH-1 is composed of 14 different subunits. Subunits NuoA, H, J, K, L, M, N constitute the membrane sector of the complex.</text>
</comment>
<dbReference type="Proteomes" id="UP000473278">
    <property type="component" value="Unassembled WGS sequence"/>
</dbReference>